<sequence length="64" mass="6969">MVFSMIVATGLERCTIRSPCTTHVSPKGGTAHAFRCTLPVILSFLDDSRGGCTEQRMVHTPLCM</sequence>
<reference evidence="2" key="2">
    <citation type="submission" date="2015-01" db="EMBL/GenBank/DDBJ databases">
        <title>Evolutionary Origins and Diversification of the Mycorrhizal Mutualists.</title>
        <authorList>
            <consortium name="DOE Joint Genome Institute"/>
            <consortium name="Mycorrhizal Genomics Consortium"/>
            <person name="Kohler A."/>
            <person name="Kuo A."/>
            <person name="Nagy L.G."/>
            <person name="Floudas D."/>
            <person name="Copeland A."/>
            <person name="Barry K.W."/>
            <person name="Cichocki N."/>
            <person name="Veneault-Fourrey C."/>
            <person name="LaButti K."/>
            <person name="Lindquist E.A."/>
            <person name="Lipzen A."/>
            <person name="Lundell T."/>
            <person name="Morin E."/>
            <person name="Murat C."/>
            <person name="Riley R."/>
            <person name="Ohm R."/>
            <person name="Sun H."/>
            <person name="Tunlid A."/>
            <person name="Henrissat B."/>
            <person name="Grigoriev I.V."/>
            <person name="Hibbett D.S."/>
            <person name="Martin F."/>
        </authorList>
    </citation>
    <scope>NUCLEOTIDE SEQUENCE [LARGE SCALE GENOMIC DNA]</scope>
    <source>
        <strain evidence="2">441</strain>
    </source>
</reference>
<keyword evidence="2" id="KW-1185">Reference proteome</keyword>
<name>A0A0C9Z8B1_9AGAM</name>
<evidence type="ECO:0000313" key="2">
    <source>
        <dbReference type="Proteomes" id="UP000054018"/>
    </source>
</evidence>
<dbReference type="AlphaFoldDB" id="A0A0C9Z8B1"/>
<accession>A0A0C9Z8B1</accession>
<proteinExistence type="predicted"/>
<reference evidence="1 2" key="1">
    <citation type="submission" date="2014-04" db="EMBL/GenBank/DDBJ databases">
        <authorList>
            <consortium name="DOE Joint Genome Institute"/>
            <person name="Kuo A."/>
            <person name="Kohler A."/>
            <person name="Costa M.D."/>
            <person name="Nagy L.G."/>
            <person name="Floudas D."/>
            <person name="Copeland A."/>
            <person name="Barry K.W."/>
            <person name="Cichocki N."/>
            <person name="Veneault-Fourrey C."/>
            <person name="LaButti K."/>
            <person name="Lindquist E.A."/>
            <person name="Lipzen A."/>
            <person name="Lundell T."/>
            <person name="Morin E."/>
            <person name="Murat C."/>
            <person name="Sun H."/>
            <person name="Tunlid A."/>
            <person name="Henrissat B."/>
            <person name="Grigoriev I.V."/>
            <person name="Hibbett D.S."/>
            <person name="Martin F."/>
            <person name="Nordberg H.P."/>
            <person name="Cantor M.N."/>
            <person name="Hua S.X."/>
        </authorList>
    </citation>
    <scope>NUCLEOTIDE SEQUENCE [LARGE SCALE GENOMIC DNA]</scope>
    <source>
        <strain evidence="1 2">441</strain>
    </source>
</reference>
<dbReference type="EMBL" id="KN833707">
    <property type="protein sequence ID" value="KIK25521.1"/>
    <property type="molecule type" value="Genomic_DNA"/>
</dbReference>
<gene>
    <name evidence="1" type="ORF">PISMIDRAFT_677154</name>
</gene>
<dbReference type="Proteomes" id="UP000054018">
    <property type="component" value="Unassembled WGS sequence"/>
</dbReference>
<evidence type="ECO:0000313" key="1">
    <source>
        <dbReference type="EMBL" id="KIK25521.1"/>
    </source>
</evidence>
<protein>
    <submittedName>
        <fullName evidence="1">Uncharacterized protein</fullName>
    </submittedName>
</protein>
<organism evidence="1 2">
    <name type="scientific">Pisolithus microcarpus 441</name>
    <dbReference type="NCBI Taxonomy" id="765257"/>
    <lineage>
        <taxon>Eukaryota</taxon>
        <taxon>Fungi</taxon>
        <taxon>Dikarya</taxon>
        <taxon>Basidiomycota</taxon>
        <taxon>Agaricomycotina</taxon>
        <taxon>Agaricomycetes</taxon>
        <taxon>Agaricomycetidae</taxon>
        <taxon>Boletales</taxon>
        <taxon>Sclerodermatineae</taxon>
        <taxon>Pisolithaceae</taxon>
        <taxon>Pisolithus</taxon>
    </lineage>
</organism>
<dbReference type="HOGENOM" id="CLU_2868545_0_0_1"/>